<keyword evidence="3" id="KW-1185">Reference proteome</keyword>
<protein>
    <submittedName>
        <fullName evidence="2">Uncharacterized protein</fullName>
    </submittedName>
</protein>
<feature type="compositionally biased region" description="Low complexity" evidence="1">
    <location>
        <begin position="193"/>
        <end position="218"/>
    </location>
</feature>
<feature type="compositionally biased region" description="Basic and acidic residues" evidence="1">
    <location>
        <begin position="1"/>
        <end position="25"/>
    </location>
</feature>
<evidence type="ECO:0000256" key="1">
    <source>
        <dbReference type="SAM" id="MobiDB-lite"/>
    </source>
</evidence>
<dbReference type="Proteomes" id="UP000029964">
    <property type="component" value="Unassembled WGS sequence"/>
</dbReference>
<feature type="compositionally biased region" description="Acidic residues" evidence="1">
    <location>
        <begin position="117"/>
        <end position="127"/>
    </location>
</feature>
<evidence type="ECO:0000313" key="2">
    <source>
        <dbReference type="EMBL" id="KFH43566.1"/>
    </source>
</evidence>
<feature type="compositionally biased region" description="Acidic residues" evidence="1">
    <location>
        <begin position="158"/>
        <end position="170"/>
    </location>
</feature>
<dbReference type="EMBL" id="JPKY01000066">
    <property type="protein sequence ID" value="KFH43566.1"/>
    <property type="molecule type" value="Genomic_DNA"/>
</dbReference>
<feature type="compositionally biased region" description="Acidic residues" evidence="1">
    <location>
        <begin position="99"/>
        <end position="109"/>
    </location>
</feature>
<feature type="region of interest" description="Disordered" evidence="1">
    <location>
        <begin position="412"/>
        <end position="474"/>
    </location>
</feature>
<gene>
    <name evidence="2" type="ORF">ACRE_056910</name>
</gene>
<feature type="region of interest" description="Disordered" evidence="1">
    <location>
        <begin position="1"/>
        <end position="218"/>
    </location>
</feature>
<name>A0A086T2I4_HAPC1</name>
<proteinExistence type="predicted"/>
<comment type="caution">
    <text evidence="2">The sequence shown here is derived from an EMBL/GenBank/DDBJ whole genome shotgun (WGS) entry which is preliminary data.</text>
</comment>
<dbReference type="AlphaFoldDB" id="A0A086T2I4"/>
<dbReference type="HOGENOM" id="CLU_358223_0_0_1"/>
<feature type="compositionally biased region" description="Acidic residues" evidence="1">
    <location>
        <begin position="80"/>
        <end position="91"/>
    </location>
</feature>
<reference evidence="3" key="1">
    <citation type="journal article" date="2014" name="Genome Announc.">
        <title>Genome sequence and annotation of Acremonium chrysogenum, producer of the beta-lactam antibiotic cephalosporin C.</title>
        <authorList>
            <person name="Terfehr D."/>
            <person name="Dahlmann T.A."/>
            <person name="Specht T."/>
            <person name="Zadra I."/>
            <person name="Kuernsteiner H."/>
            <person name="Kueck U."/>
        </authorList>
    </citation>
    <scope>NUCLEOTIDE SEQUENCE [LARGE SCALE GENOMIC DNA]</scope>
    <source>
        <strain evidence="3">ATCC 11550 / CBS 779.69 / DSM 880 / IAM 14645 / JCM 23072 / IMI 49137</strain>
    </source>
</reference>
<evidence type="ECO:0000313" key="3">
    <source>
        <dbReference type="Proteomes" id="UP000029964"/>
    </source>
</evidence>
<accession>A0A086T2I4</accession>
<sequence>MRRAPRDIDGFDERADLKEDSEGDRVSPTTDAFDDEGDDIWPPREGTEPPFEINDEDLPLNDAEVAVLITSPSETPALDPELDAPDGDDDDHGTPTPPDSEDDDNDELPDPSTPEDSKEDDDDDDNDGTPPPPPPSEEQGGSSDIWPPKEGTDAPLEVGDEDLPLDEDEIAVLIPPAPVPSSSTSGDGWDGIPTHMPTPTPTSSESTTQTTSSRTRTRTLPAAYATDEPMIYLYSTTRDDFKGTLEELCPEDTDDPEANAKAWDLSNATILMDKLALRYGIPDDPEEEALEEGSIHAYWIFLAVAMKSELDADLRRESLADTVEETSDSSLLEKFDLYDTISGEYFQTHTKHWSEEATSSKSGLETVLGGLLDIFTMGFDMVDMVLGTGLLRRDLAFPSDLTLAAGPEHIPTTWAAGSDLEPVPNSTPGSDLARRGEPDDPPPPYSPSDSHGSRDSPVTSGSSDVSRDSDSGRRGRFNPVAIGLAIISSIFVNEKLDGYSDGDDLDSGRLPGIEESPADYIKTLHAKEFGTLRRRIDASFEVSIGLKGNMEDLRAPPKSQENRAGTALGRFWNHCGPCIGVDNPTYKAYKEYLKRGRQLRAVTSIAAHYGYRSVNLYEVTDPDSCEKIRDTGDVAYETAAWLGTDRVKKSGCYIFAHGSRYWDGAMGDDAVSVLNDGDQWILQMSVDWLEKLQDLGLPTLSDGRVDWATFHETGVNCERGNSPLKTMSIGLGSSIDDFANLLDAKLPYCSIALPVISAHWWEGKRWSGTSDRYTEPVRAKDW</sequence>
<organism evidence="2 3">
    <name type="scientific">Hapsidospora chrysogenum (strain ATCC 11550 / CBS 779.69 / DSM 880 / IAM 14645 / JCM 23072 / IMI 49137)</name>
    <name type="common">Acremonium chrysogenum</name>
    <dbReference type="NCBI Taxonomy" id="857340"/>
    <lineage>
        <taxon>Eukaryota</taxon>
        <taxon>Fungi</taxon>
        <taxon>Dikarya</taxon>
        <taxon>Ascomycota</taxon>
        <taxon>Pezizomycotina</taxon>
        <taxon>Sordariomycetes</taxon>
        <taxon>Hypocreomycetidae</taxon>
        <taxon>Hypocreales</taxon>
        <taxon>Bionectriaceae</taxon>
        <taxon>Hapsidospora</taxon>
    </lineage>
</organism>